<keyword evidence="1" id="KW-0812">Transmembrane</keyword>
<proteinExistence type="predicted"/>
<evidence type="ECO:0000313" key="3">
    <source>
        <dbReference type="Proteomes" id="UP000316798"/>
    </source>
</evidence>
<feature type="transmembrane region" description="Helical" evidence="1">
    <location>
        <begin position="41"/>
        <end position="67"/>
    </location>
</feature>
<organism evidence="2 3">
    <name type="scientific">Rhodoferax sediminis</name>
    <dbReference type="NCBI Taxonomy" id="2509614"/>
    <lineage>
        <taxon>Bacteria</taxon>
        <taxon>Pseudomonadati</taxon>
        <taxon>Pseudomonadota</taxon>
        <taxon>Betaproteobacteria</taxon>
        <taxon>Burkholderiales</taxon>
        <taxon>Comamonadaceae</taxon>
        <taxon>Rhodoferax</taxon>
    </lineage>
</organism>
<evidence type="ECO:0000256" key="1">
    <source>
        <dbReference type="SAM" id="Phobius"/>
    </source>
</evidence>
<gene>
    <name evidence="2" type="ORF">EUB48_14310</name>
</gene>
<dbReference type="OrthoDB" id="5297806at2"/>
<name>A0A515DD36_9BURK</name>
<dbReference type="KEGG" id="rhf:EUB48_14310"/>
<keyword evidence="1" id="KW-0472">Membrane</keyword>
<feature type="transmembrane region" description="Helical" evidence="1">
    <location>
        <begin position="6"/>
        <end position="29"/>
    </location>
</feature>
<accession>A0A515DD36</accession>
<dbReference type="AlphaFoldDB" id="A0A515DD36"/>
<feature type="transmembrane region" description="Helical" evidence="1">
    <location>
        <begin position="111"/>
        <end position="134"/>
    </location>
</feature>
<evidence type="ECO:0008006" key="4">
    <source>
        <dbReference type="Google" id="ProtNLM"/>
    </source>
</evidence>
<reference evidence="2 3" key="1">
    <citation type="submission" date="2019-01" db="EMBL/GenBank/DDBJ databases">
        <title>Genomic insights into a novel species Rhodoferax sp.</title>
        <authorList>
            <person name="Jin L."/>
        </authorList>
    </citation>
    <scope>NUCLEOTIDE SEQUENCE [LARGE SCALE GENOMIC DNA]</scope>
    <source>
        <strain evidence="2 3">CHu59-6-5</strain>
    </source>
</reference>
<dbReference type="Proteomes" id="UP000316798">
    <property type="component" value="Chromosome"/>
</dbReference>
<keyword evidence="3" id="KW-1185">Reference proteome</keyword>
<feature type="transmembrane region" description="Helical" evidence="1">
    <location>
        <begin position="73"/>
        <end position="99"/>
    </location>
</feature>
<protein>
    <recommendedName>
        <fullName evidence="4">Copper resistance protein D domain-containing protein</fullName>
    </recommendedName>
</protein>
<keyword evidence="1" id="KW-1133">Transmembrane helix</keyword>
<evidence type="ECO:0000313" key="2">
    <source>
        <dbReference type="EMBL" id="QDL38333.1"/>
    </source>
</evidence>
<dbReference type="EMBL" id="CP035503">
    <property type="protein sequence ID" value="QDL38333.1"/>
    <property type="molecule type" value="Genomic_DNA"/>
</dbReference>
<dbReference type="RefSeq" id="WP_142819776.1">
    <property type="nucleotide sequence ID" value="NZ_CP035503.1"/>
</dbReference>
<sequence>MDLQNLAYALTQVAHNFGAVTVVAVPLYVVSAGRPERERRVLWLVLSGWAVQIASGALFGFVSFYSYGQLPDIHGIAVAALIVKVLCALAAIAGIIVLLRSRAVRIDHRAALIWRMLAALGMTALAAAAFLRWFS</sequence>